<dbReference type="EMBL" id="CP000473">
    <property type="protein sequence ID" value="ABJ82526.1"/>
    <property type="molecule type" value="Genomic_DNA"/>
</dbReference>
<dbReference type="AlphaFoldDB" id="Q028M6"/>
<dbReference type="InParanoid" id="Q028M6"/>
<dbReference type="PANTHER" id="PTHR21666">
    <property type="entry name" value="PEPTIDASE-RELATED"/>
    <property type="match status" value="1"/>
</dbReference>
<evidence type="ECO:0000259" key="3">
    <source>
        <dbReference type="Pfam" id="PF01551"/>
    </source>
</evidence>
<proteinExistence type="predicted"/>
<accession>Q028M6</accession>
<dbReference type="Pfam" id="PF01551">
    <property type="entry name" value="Peptidase_M23"/>
    <property type="match status" value="1"/>
</dbReference>
<gene>
    <name evidence="4" type="ordered locus">Acid_1535</name>
</gene>
<evidence type="ECO:0000256" key="2">
    <source>
        <dbReference type="SAM" id="SignalP"/>
    </source>
</evidence>
<keyword evidence="1 2" id="KW-0732">Signal</keyword>
<protein>
    <submittedName>
        <fullName evidence="4">Peptidase M23B</fullName>
    </submittedName>
</protein>
<reference evidence="4" key="1">
    <citation type="submission" date="2006-10" db="EMBL/GenBank/DDBJ databases">
        <title>Complete sequence of Solibacter usitatus Ellin6076.</title>
        <authorList>
            <consortium name="US DOE Joint Genome Institute"/>
            <person name="Copeland A."/>
            <person name="Lucas S."/>
            <person name="Lapidus A."/>
            <person name="Barry K."/>
            <person name="Detter J.C."/>
            <person name="Glavina del Rio T."/>
            <person name="Hammon N."/>
            <person name="Israni S."/>
            <person name="Dalin E."/>
            <person name="Tice H."/>
            <person name="Pitluck S."/>
            <person name="Thompson L.S."/>
            <person name="Brettin T."/>
            <person name="Bruce D."/>
            <person name="Han C."/>
            <person name="Tapia R."/>
            <person name="Gilna P."/>
            <person name="Schmutz J."/>
            <person name="Larimer F."/>
            <person name="Land M."/>
            <person name="Hauser L."/>
            <person name="Kyrpides N."/>
            <person name="Mikhailova N."/>
            <person name="Janssen P.H."/>
            <person name="Kuske C.R."/>
            <person name="Richardson P."/>
        </authorList>
    </citation>
    <scope>NUCLEOTIDE SEQUENCE</scope>
    <source>
        <strain evidence="4">Ellin6076</strain>
    </source>
</reference>
<dbReference type="InterPro" id="IPR016047">
    <property type="entry name" value="M23ase_b-sheet_dom"/>
</dbReference>
<evidence type="ECO:0000256" key="1">
    <source>
        <dbReference type="ARBA" id="ARBA00022729"/>
    </source>
</evidence>
<dbReference type="eggNOG" id="COG0739">
    <property type="taxonomic scope" value="Bacteria"/>
</dbReference>
<dbReference type="Gene3D" id="2.70.70.10">
    <property type="entry name" value="Glucose Permease (Domain IIA)"/>
    <property type="match status" value="1"/>
</dbReference>
<feature type="domain" description="M23ase beta-sheet core" evidence="3">
    <location>
        <begin position="321"/>
        <end position="415"/>
    </location>
</feature>
<dbReference type="CDD" id="cd12797">
    <property type="entry name" value="M23_peptidase"/>
    <property type="match status" value="1"/>
</dbReference>
<dbReference type="KEGG" id="sus:Acid_1535"/>
<dbReference type="InterPro" id="IPR050570">
    <property type="entry name" value="Cell_wall_metabolism_enzyme"/>
</dbReference>
<dbReference type="SUPFAM" id="SSF51261">
    <property type="entry name" value="Duplicated hybrid motif"/>
    <property type="match status" value="1"/>
</dbReference>
<feature type="signal peptide" evidence="2">
    <location>
        <begin position="1"/>
        <end position="28"/>
    </location>
</feature>
<feature type="chain" id="PRO_5004163225" evidence="2">
    <location>
        <begin position="29"/>
        <end position="456"/>
    </location>
</feature>
<sequence precursor="true">MKALIGILVLAAIALAALFTMSSSTALAIAPEVKIVGQSTPVAVQITNPHGVRKVNAYIEQNGTRMPLLEQSAPSHRVFLRRNQPAQTVKFDAGKIKAAGLKEGDARIVVEAVSDDFRGRTDSASANVKVVLAPPRVTPDDAQHYINQGGMELAVMTPGGSWNEAGVKVGKYSFRSFALPGHPEQRFAMFAYPWDLPDNVTPMVFARNAAGTEATAQFWFKLFPKKFRVRDFPIDDALISKLVNQIDPGGTLAPGPDMLSRFLKINGEMRRQNNQQLADLRFKTEEKILWNGPFLHWGKEESMFADVRNYIYKGKKVDQQVHLGFDLSDTMNAPVHVANDGRVVWANDLGIYGNCVVVDHGYALQSIYGHLNRIDVKVGDMVKKNQSLGVAGATGMAGGVHVHFSMQIDGVQVNPMEWWDEHWIHDRIMSKLDPNAVKSVRPVEVSSAPKAKRRRR</sequence>
<dbReference type="HOGENOM" id="CLU_048239_0_0_0"/>
<dbReference type="InterPro" id="IPR011055">
    <property type="entry name" value="Dup_hybrid_motif"/>
</dbReference>
<name>Q028M6_SOLUE</name>
<dbReference type="STRING" id="234267.Acid_1535"/>
<dbReference type="PANTHER" id="PTHR21666:SF289">
    <property type="entry name" value="L-ALA--D-GLU ENDOPEPTIDASE"/>
    <property type="match status" value="1"/>
</dbReference>
<organism evidence="4">
    <name type="scientific">Solibacter usitatus (strain Ellin6076)</name>
    <dbReference type="NCBI Taxonomy" id="234267"/>
    <lineage>
        <taxon>Bacteria</taxon>
        <taxon>Pseudomonadati</taxon>
        <taxon>Acidobacteriota</taxon>
        <taxon>Terriglobia</taxon>
        <taxon>Bryobacterales</taxon>
        <taxon>Solibacteraceae</taxon>
        <taxon>Candidatus Solibacter</taxon>
    </lineage>
</organism>
<dbReference type="GO" id="GO:0004222">
    <property type="term" value="F:metalloendopeptidase activity"/>
    <property type="evidence" value="ECO:0007669"/>
    <property type="project" value="TreeGrafter"/>
</dbReference>
<evidence type="ECO:0000313" key="4">
    <source>
        <dbReference type="EMBL" id="ABJ82526.1"/>
    </source>
</evidence>